<evidence type="ECO:0000313" key="2">
    <source>
        <dbReference type="EMBL" id="MBB4020396.1"/>
    </source>
</evidence>
<dbReference type="GO" id="GO:0008146">
    <property type="term" value="F:sulfotransferase activity"/>
    <property type="evidence" value="ECO:0007669"/>
    <property type="project" value="InterPro"/>
</dbReference>
<dbReference type="AlphaFoldDB" id="A0A840CC48"/>
<dbReference type="Gene3D" id="3.40.50.300">
    <property type="entry name" value="P-loop containing nucleotide triphosphate hydrolases"/>
    <property type="match status" value="1"/>
</dbReference>
<dbReference type="InterPro" id="IPR037359">
    <property type="entry name" value="NST/OST"/>
</dbReference>
<dbReference type="PANTHER" id="PTHR10605:SF56">
    <property type="entry name" value="BIFUNCTIONAL HEPARAN SULFATE N-DEACETYLASE_N-SULFOTRANSFERASE"/>
    <property type="match status" value="1"/>
</dbReference>
<evidence type="ECO:0000313" key="3">
    <source>
        <dbReference type="Proteomes" id="UP000585681"/>
    </source>
</evidence>
<dbReference type="Pfam" id="PF13469">
    <property type="entry name" value="Sulfotransfer_3"/>
    <property type="match status" value="1"/>
</dbReference>
<reference evidence="2" key="1">
    <citation type="submission" date="2020-08" db="EMBL/GenBank/DDBJ databases">
        <title>Genomic Encyclopedia of Type Strains, Phase IV (KMG-IV): sequencing the most valuable type-strain genomes for metagenomic binning, comparative biology and taxonomic classification.</title>
        <authorList>
            <person name="Goeker M."/>
        </authorList>
    </citation>
    <scope>NUCLEOTIDE SEQUENCE [LARGE SCALE GENOMIC DNA]</scope>
    <source>
        <strain evidence="2">DSM 105040</strain>
    </source>
</reference>
<dbReference type="PANTHER" id="PTHR10605">
    <property type="entry name" value="HEPARAN SULFATE SULFOTRANSFERASE"/>
    <property type="match status" value="1"/>
</dbReference>
<sequence>MADATLLFGIGAAKAGTSWLYRYLCAHPDCHLRTIKELHFFDAIDDGRAAEQLRMLAERRRKLARRQADAADDANRARRIAEIEEYEGVLASADQGQYLSFLNRGRGGERLIADITPAYALLSEGRLARMAGMSADVRFIYLLRDPVARLWSHVRMIAGRRAAKGQELAQRAGAILERALSGGEDHILQRGDYRGALRRMTSALDPSRLFLAFYEELFTGATIARLCAFLGIAPVPADFGARAHEGVPLKMTDAQRNRAAGFLRPQYEFVEASLGRLPGAWETNRVGV</sequence>
<dbReference type="RefSeq" id="WP_054538469.1">
    <property type="nucleotide sequence ID" value="NZ_JACIEQ010000001.1"/>
</dbReference>
<dbReference type="Proteomes" id="UP000585681">
    <property type="component" value="Unassembled WGS sequence"/>
</dbReference>
<dbReference type="InterPro" id="IPR027417">
    <property type="entry name" value="P-loop_NTPase"/>
</dbReference>
<dbReference type="EMBL" id="JACIEQ010000001">
    <property type="protein sequence ID" value="MBB4020396.1"/>
    <property type="molecule type" value="Genomic_DNA"/>
</dbReference>
<proteinExistence type="predicted"/>
<evidence type="ECO:0008006" key="4">
    <source>
        <dbReference type="Google" id="ProtNLM"/>
    </source>
</evidence>
<name>A0A840CC48_9RHOB</name>
<gene>
    <name evidence="2" type="ORF">GGR17_000187</name>
</gene>
<dbReference type="SUPFAM" id="SSF52540">
    <property type="entry name" value="P-loop containing nucleoside triphosphate hydrolases"/>
    <property type="match status" value="1"/>
</dbReference>
<protein>
    <recommendedName>
        <fullName evidence="4">Sulfotransferase family protein</fullName>
    </recommendedName>
</protein>
<evidence type="ECO:0000256" key="1">
    <source>
        <dbReference type="ARBA" id="ARBA00022679"/>
    </source>
</evidence>
<comment type="caution">
    <text evidence="2">The sequence shown here is derived from an EMBL/GenBank/DDBJ whole genome shotgun (WGS) entry which is preliminary data.</text>
</comment>
<organism evidence="2 3">
    <name type="scientific">Actibacterium naphthalenivorans</name>
    <dbReference type="NCBI Taxonomy" id="1614693"/>
    <lineage>
        <taxon>Bacteria</taxon>
        <taxon>Pseudomonadati</taxon>
        <taxon>Pseudomonadota</taxon>
        <taxon>Alphaproteobacteria</taxon>
        <taxon>Rhodobacterales</taxon>
        <taxon>Roseobacteraceae</taxon>
        <taxon>Actibacterium</taxon>
    </lineage>
</organism>
<accession>A0A840CC48</accession>
<keyword evidence="3" id="KW-1185">Reference proteome</keyword>
<keyword evidence="1" id="KW-0808">Transferase</keyword>